<sequence length="191" mass="21231">MDLSALYQKCGIDRLPLDPGQLARILGCGLVTYEKFCRDTGTDLLTLLRSHNPDAFTHMLSDGPVVVYNRQKPPGRRRWNVVHELSHVLLGELSEGAAEARDLAADRLTADLLAPLPVVSMCGVRTARELQQLCGLSLEAAGLRWKELCAFRRGENGEWNDSDWTLVRHFQPFISAVLDGFSPQSTTVPVY</sequence>
<dbReference type="Pfam" id="PF06114">
    <property type="entry name" value="Peptidase_M78"/>
    <property type="match status" value="1"/>
</dbReference>
<protein>
    <submittedName>
        <fullName evidence="2">ImmA/IrrE family metallo-endopeptidase</fullName>
    </submittedName>
</protein>
<reference evidence="2" key="1">
    <citation type="submission" date="2020-10" db="EMBL/GenBank/DDBJ databases">
        <authorList>
            <person name="Gilroy R."/>
        </authorList>
    </citation>
    <scope>NUCLEOTIDE SEQUENCE</scope>
    <source>
        <strain evidence="2">CHK191-8634</strain>
    </source>
</reference>
<reference evidence="2" key="2">
    <citation type="journal article" date="2021" name="PeerJ">
        <title>Extensive microbial diversity within the chicken gut microbiome revealed by metagenomics and culture.</title>
        <authorList>
            <person name="Gilroy R."/>
            <person name="Ravi A."/>
            <person name="Getino M."/>
            <person name="Pursley I."/>
            <person name="Horton D.L."/>
            <person name="Alikhan N.F."/>
            <person name="Baker D."/>
            <person name="Gharbi K."/>
            <person name="Hall N."/>
            <person name="Watson M."/>
            <person name="Adriaenssens E.M."/>
            <person name="Foster-Nyarko E."/>
            <person name="Jarju S."/>
            <person name="Secka A."/>
            <person name="Antonio M."/>
            <person name="Oren A."/>
            <person name="Chaudhuri R.R."/>
            <person name="La Ragione R."/>
            <person name="Hildebrand F."/>
            <person name="Pallen M.J."/>
        </authorList>
    </citation>
    <scope>NUCLEOTIDE SEQUENCE</scope>
    <source>
        <strain evidence="2">CHK191-8634</strain>
    </source>
</reference>
<evidence type="ECO:0000313" key="2">
    <source>
        <dbReference type="EMBL" id="HIU43789.1"/>
    </source>
</evidence>
<dbReference type="EMBL" id="DVMR01000046">
    <property type="protein sequence ID" value="HIU43789.1"/>
    <property type="molecule type" value="Genomic_DNA"/>
</dbReference>
<accession>A0A9D1IXB1</accession>
<dbReference type="Proteomes" id="UP000824073">
    <property type="component" value="Unassembled WGS sequence"/>
</dbReference>
<feature type="domain" description="IrrE N-terminal-like" evidence="1">
    <location>
        <begin position="58"/>
        <end position="145"/>
    </location>
</feature>
<evidence type="ECO:0000313" key="3">
    <source>
        <dbReference type="Proteomes" id="UP000824073"/>
    </source>
</evidence>
<name>A0A9D1IXB1_9CLOT</name>
<proteinExistence type="predicted"/>
<evidence type="ECO:0000259" key="1">
    <source>
        <dbReference type="Pfam" id="PF06114"/>
    </source>
</evidence>
<organism evidence="2 3">
    <name type="scientific">Candidatus Ventrousia excrementavium</name>
    <dbReference type="NCBI Taxonomy" id="2840961"/>
    <lineage>
        <taxon>Bacteria</taxon>
        <taxon>Bacillati</taxon>
        <taxon>Bacillota</taxon>
        <taxon>Clostridia</taxon>
        <taxon>Eubacteriales</taxon>
        <taxon>Clostridiaceae</taxon>
        <taxon>Clostridiaceae incertae sedis</taxon>
        <taxon>Candidatus Ventrousia</taxon>
    </lineage>
</organism>
<gene>
    <name evidence="2" type="ORF">IAB67_05770</name>
</gene>
<dbReference type="AlphaFoldDB" id="A0A9D1IXB1"/>
<comment type="caution">
    <text evidence="2">The sequence shown here is derived from an EMBL/GenBank/DDBJ whole genome shotgun (WGS) entry which is preliminary data.</text>
</comment>
<dbReference type="InterPro" id="IPR010359">
    <property type="entry name" value="IrrE_HExxH"/>
</dbReference>